<evidence type="ECO:0000256" key="3">
    <source>
        <dbReference type="ARBA" id="ARBA00022801"/>
    </source>
</evidence>
<comment type="caution">
    <text evidence="6">The sequence shown here is derived from an EMBL/GenBank/DDBJ whole genome shotgun (WGS) entry which is preliminary data.</text>
</comment>
<comment type="similarity">
    <text evidence="1">Belongs to the metallo-beta-lactamase superfamily.</text>
</comment>
<evidence type="ECO:0000256" key="1">
    <source>
        <dbReference type="ARBA" id="ARBA00007749"/>
    </source>
</evidence>
<name>A0A069PVB0_9BURK</name>
<keyword evidence="3" id="KW-0378">Hydrolase</keyword>
<evidence type="ECO:0000259" key="5">
    <source>
        <dbReference type="SMART" id="SM00849"/>
    </source>
</evidence>
<dbReference type="STRING" id="60547.GCA_000751215_05375"/>
<dbReference type="GO" id="GO:0016787">
    <property type="term" value="F:hydrolase activity"/>
    <property type="evidence" value="ECO:0007669"/>
    <property type="project" value="UniProtKB-KW"/>
</dbReference>
<sequence length="299" mass="34245">MQIQKIGNTEIRKVSEIDRMALNADWLFPSIDPAFLDAQRGWLGPDFIDPVQFKLYLSFHTYVIRTKHHTILVDTCNGNHKQRPSMPAWTNLQTPYLENLAAIGVKPEEVDFVMCTHLHTDHVGWNTRLDNGRWVPTFPRARYIMGRVEYEHFNRMHQSNPETPVNRGSFVDSVLPVVEHGLAEFVEMDHVFERELGQDVWLSPACGHTPGHVFVHVGHEHGDHAVLTGDVIHHPVQFADPHLSNLADFDALQAYETRVGLMRRYADTRTKVLTGHFPSPTAGRIVSRGDEFRFEFEAI</sequence>
<dbReference type="Pfam" id="PF00753">
    <property type="entry name" value="Lactamase_B"/>
    <property type="match status" value="1"/>
</dbReference>
<keyword evidence="7" id="KW-1185">Reference proteome</keyword>
<dbReference type="Gene3D" id="3.60.15.10">
    <property type="entry name" value="Ribonuclease Z/Hydroxyacylglutathione hydrolase-like"/>
    <property type="match status" value="1"/>
</dbReference>
<dbReference type="GO" id="GO:0046872">
    <property type="term" value="F:metal ion binding"/>
    <property type="evidence" value="ECO:0007669"/>
    <property type="project" value="UniProtKB-KW"/>
</dbReference>
<gene>
    <name evidence="6" type="ORF">BG61_18210</name>
</gene>
<dbReference type="EMBL" id="JFHC01000029">
    <property type="protein sequence ID" value="KDR41266.1"/>
    <property type="molecule type" value="Genomic_DNA"/>
</dbReference>
<dbReference type="AlphaFoldDB" id="A0A069PVB0"/>
<keyword evidence="4" id="KW-0862">Zinc</keyword>
<evidence type="ECO:0000313" key="6">
    <source>
        <dbReference type="EMBL" id="KDR41266.1"/>
    </source>
</evidence>
<dbReference type="InterPro" id="IPR001279">
    <property type="entry name" value="Metallo-B-lactamas"/>
</dbReference>
<dbReference type="CDD" id="cd16277">
    <property type="entry name" value="metallo-hydrolase-like_MBL-fold"/>
    <property type="match status" value="1"/>
</dbReference>
<evidence type="ECO:0000313" key="7">
    <source>
        <dbReference type="Proteomes" id="UP000027466"/>
    </source>
</evidence>
<dbReference type="Proteomes" id="UP000027466">
    <property type="component" value="Unassembled WGS sequence"/>
</dbReference>
<keyword evidence="2" id="KW-0479">Metal-binding</keyword>
<dbReference type="SUPFAM" id="SSF56281">
    <property type="entry name" value="Metallo-hydrolase/oxidoreductase"/>
    <property type="match status" value="1"/>
</dbReference>
<protein>
    <submittedName>
        <fullName evidence="6">Beta-lactamase</fullName>
    </submittedName>
</protein>
<feature type="domain" description="Metallo-beta-lactamase" evidence="5">
    <location>
        <begin position="58"/>
        <end position="276"/>
    </location>
</feature>
<organism evidence="6 7">
    <name type="scientific">Caballeronia glathei</name>
    <dbReference type="NCBI Taxonomy" id="60547"/>
    <lineage>
        <taxon>Bacteria</taxon>
        <taxon>Pseudomonadati</taxon>
        <taxon>Pseudomonadota</taxon>
        <taxon>Betaproteobacteria</taxon>
        <taxon>Burkholderiales</taxon>
        <taxon>Burkholderiaceae</taxon>
        <taxon>Caballeronia</taxon>
    </lineage>
</organism>
<proteinExistence type="inferred from homology"/>
<evidence type="ECO:0000256" key="4">
    <source>
        <dbReference type="ARBA" id="ARBA00022833"/>
    </source>
</evidence>
<dbReference type="InterPro" id="IPR036866">
    <property type="entry name" value="RibonucZ/Hydroxyglut_hydro"/>
</dbReference>
<dbReference type="PANTHER" id="PTHR42978">
    <property type="entry name" value="QUORUM-QUENCHING LACTONASE YTNP-RELATED-RELATED"/>
    <property type="match status" value="1"/>
</dbReference>
<dbReference type="PANTHER" id="PTHR42978:SF6">
    <property type="entry name" value="QUORUM-QUENCHING LACTONASE YTNP-RELATED"/>
    <property type="match status" value="1"/>
</dbReference>
<accession>A0A069PVB0</accession>
<reference evidence="6 7" key="1">
    <citation type="submission" date="2014-03" db="EMBL/GenBank/DDBJ databases">
        <title>Draft Genome Sequences of Four Burkholderia Strains.</title>
        <authorList>
            <person name="Liu X.Y."/>
            <person name="Li C.X."/>
            <person name="Xu J.H."/>
        </authorList>
    </citation>
    <scope>NUCLEOTIDE SEQUENCE [LARGE SCALE GENOMIC DNA]</scope>
    <source>
        <strain evidence="6 7">DSM 50014</strain>
    </source>
</reference>
<evidence type="ECO:0000256" key="2">
    <source>
        <dbReference type="ARBA" id="ARBA00022723"/>
    </source>
</evidence>
<dbReference type="SMART" id="SM00849">
    <property type="entry name" value="Lactamase_B"/>
    <property type="match status" value="1"/>
</dbReference>
<dbReference type="RefSeq" id="WP_035937628.1">
    <property type="nucleotide sequence ID" value="NZ_CADFFX010000012.1"/>
</dbReference>
<dbReference type="InterPro" id="IPR051013">
    <property type="entry name" value="MBL_superfamily_lactonases"/>
</dbReference>